<feature type="domain" description="Histidine kinase" evidence="8">
    <location>
        <begin position="309"/>
        <end position="528"/>
    </location>
</feature>
<dbReference type="SMART" id="SM00091">
    <property type="entry name" value="PAS"/>
    <property type="match status" value="2"/>
</dbReference>
<dbReference type="InterPro" id="IPR005467">
    <property type="entry name" value="His_kinase_dom"/>
</dbReference>
<dbReference type="GO" id="GO:0000155">
    <property type="term" value="F:phosphorelay sensor kinase activity"/>
    <property type="evidence" value="ECO:0007669"/>
    <property type="project" value="InterPro"/>
</dbReference>
<evidence type="ECO:0000313" key="12">
    <source>
        <dbReference type="Proteomes" id="UP000563151"/>
    </source>
</evidence>
<dbReference type="PRINTS" id="PR00344">
    <property type="entry name" value="BCTRLSENSOR"/>
</dbReference>
<dbReference type="EC" id="2.7.13.3" evidence="3"/>
<evidence type="ECO:0000259" key="10">
    <source>
        <dbReference type="PROSITE" id="PS50113"/>
    </source>
</evidence>
<keyword evidence="4" id="KW-0597">Phosphoprotein</keyword>
<dbReference type="Pfam" id="PF00512">
    <property type="entry name" value="HisKA"/>
    <property type="match status" value="1"/>
</dbReference>
<dbReference type="Gene3D" id="3.30.450.20">
    <property type="entry name" value="PAS domain"/>
    <property type="match status" value="2"/>
</dbReference>
<keyword evidence="5" id="KW-0808">Transferase</keyword>
<evidence type="ECO:0000256" key="5">
    <source>
        <dbReference type="ARBA" id="ARBA00022679"/>
    </source>
</evidence>
<dbReference type="CDD" id="cd00082">
    <property type="entry name" value="HisKA"/>
    <property type="match status" value="1"/>
</dbReference>
<dbReference type="InterPro" id="IPR003661">
    <property type="entry name" value="HisK_dim/P_dom"/>
</dbReference>
<evidence type="ECO:0000256" key="1">
    <source>
        <dbReference type="ARBA" id="ARBA00000085"/>
    </source>
</evidence>
<dbReference type="GO" id="GO:0006355">
    <property type="term" value="P:regulation of DNA-templated transcription"/>
    <property type="evidence" value="ECO:0007669"/>
    <property type="project" value="InterPro"/>
</dbReference>
<evidence type="ECO:0000259" key="8">
    <source>
        <dbReference type="PROSITE" id="PS50109"/>
    </source>
</evidence>
<dbReference type="CDD" id="cd00130">
    <property type="entry name" value="PAS"/>
    <property type="match status" value="1"/>
</dbReference>
<dbReference type="SMART" id="SM00388">
    <property type="entry name" value="HisKA"/>
    <property type="match status" value="1"/>
</dbReference>
<evidence type="ECO:0000256" key="7">
    <source>
        <dbReference type="ARBA" id="ARBA00023012"/>
    </source>
</evidence>
<reference evidence="11 12" key="1">
    <citation type="submission" date="2020-04" db="EMBL/GenBank/DDBJ databases">
        <title>Genomic insights into acetone-butanol-ethanol (ABE) fermentation by sequencing solventogenic clostridia strains.</title>
        <authorList>
            <person name="Brown S."/>
        </authorList>
    </citation>
    <scope>NUCLEOTIDE SEQUENCE [LARGE SCALE GENOMIC DNA]</scope>
    <source>
        <strain evidence="11 12">DJ011</strain>
    </source>
</reference>
<dbReference type="Gene3D" id="3.30.565.10">
    <property type="entry name" value="Histidine kinase-like ATPase, C-terminal domain"/>
    <property type="match status" value="1"/>
</dbReference>
<dbReference type="InterPro" id="IPR003594">
    <property type="entry name" value="HATPase_dom"/>
</dbReference>
<dbReference type="PROSITE" id="PS50112">
    <property type="entry name" value="PAS"/>
    <property type="match status" value="1"/>
</dbReference>
<dbReference type="SUPFAM" id="SSF47384">
    <property type="entry name" value="Homodimeric domain of signal transducing histidine kinase"/>
    <property type="match status" value="1"/>
</dbReference>
<evidence type="ECO:0000313" key="11">
    <source>
        <dbReference type="EMBL" id="MBC2398449.1"/>
    </source>
</evidence>
<feature type="domain" description="PAC" evidence="10">
    <location>
        <begin position="112"/>
        <end position="165"/>
    </location>
</feature>
<evidence type="ECO:0000259" key="9">
    <source>
        <dbReference type="PROSITE" id="PS50112"/>
    </source>
</evidence>
<evidence type="ECO:0000256" key="4">
    <source>
        <dbReference type="ARBA" id="ARBA00022553"/>
    </source>
</evidence>
<dbReference type="FunFam" id="3.30.565.10:FF:000006">
    <property type="entry name" value="Sensor histidine kinase WalK"/>
    <property type="match status" value="1"/>
</dbReference>
<keyword evidence="6" id="KW-0418">Kinase</keyword>
<name>A0A923EB28_CLOTT</name>
<dbReference type="EMBL" id="JAAZWO010000014">
    <property type="protein sequence ID" value="MBC2398449.1"/>
    <property type="molecule type" value="Genomic_DNA"/>
</dbReference>
<organism evidence="11 12">
    <name type="scientific">Clostridium tetanomorphum</name>
    <dbReference type="NCBI Taxonomy" id="1553"/>
    <lineage>
        <taxon>Bacteria</taxon>
        <taxon>Bacillati</taxon>
        <taxon>Bacillota</taxon>
        <taxon>Clostridia</taxon>
        <taxon>Eubacteriales</taxon>
        <taxon>Clostridiaceae</taxon>
        <taxon>Clostridium</taxon>
    </lineage>
</organism>
<dbReference type="InterPro" id="IPR035965">
    <property type="entry name" value="PAS-like_dom_sf"/>
</dbReference>
<dbReference type="NCBIfam" id="TIGR00229">
    <property type="entry name" value="sensory_box"/>
    <property type="match status" value="1"/>
</dbReference>
<dbReference type="GO" id="GO:0016020">
    <property type="term" value="C:membrane"/>
    <property type="evidence" value="ECO:0007669"/>
    <property type="project" value="UniProtKB-SubCell"/>
</dbReference>
<evidence type="ECO:0000256" key="2">
    <source>
        <dbReference type="ARBA" id="ARBA00004370"/>
    </source>
</evidence>
<feature type="domain" description="PAS" evidence="9">
    <location>
        <begin position="35"/>
        <end position="93"/>
    </location>
</feature>
<dbReference type="PANTHER" id="PTHR43547">
    <property type="entry name" value="TWO-COMPONENT HISTIDINE KINASE"/>
    <property type="match status" value="1"/>
</dbReference>
<evidence type="ECO:0000256" key="3">
    <source>
        <dbReference type="ARBA" id="ARBA00012438"/>
    </source>
</evidence>
<sequence>MLKERHEREKFLYLSTELKTKCDIIEILRRREKEHLMHLKDVINNISEGIIAIDGNMKVTLCNKSVQQIIGLKQLELMDYNNILKRYHIESEDGKNLKYYYYNYCKKNLPVKNLILKFKNNINGEIKYIEFSSNPIINSNGELIYTIITLKDITDKKLNQIYTKNQSEFIKNVLNTLDIPIAVLDYPGFKNRVLNNKFQQILNSLFHGEYNMEDIEGKNVCEVFSKYINNDFFKSLIYSVESNKEIILPPFSLKEPGKREKYYKMRITPYKAENGEIRIYIHGVDVTEEVNRSMELERISRMKDEFFTIISHELRTPLTIIYSSLQLAYDIYKDEITANINKTLDRIKQNCSRLLKLTNNIMDISKAEEGLLSINNVEFDLVIESERIVNLVNLYGRKKGLDIIFDTNEEECKVIIDREKYERILLNLLSNAIKYTPESKNIYVLLDVKEEYFILTIKDEGVGIPDKDKEFIFNRYSQIDSTLSRRAEGVGLGLTVVKKFVEAMEGKIFVKSKQGEGSEFSVVFDRYSKVKSTELSLTTLRETFRDIISIEMSDIN</sequence>
<gene>
    <name evidence="11" type="ORF">HGG79_11800</name>
</gene>
<keyword evidence="7" id="KW-0902">Two-component regulatory system</keyword>
<dbReference type="InterPro" id="IPR000014">
    <property type="entry name" value="PAS"/>
</dbReference>
<dbReference type="SMART" id="SM00387">
    <property type="entry name" value="HATPase_c"/>
    <property type="match status" value="1"/>
</dbReference>
<keyword evidence="12" id="KW-1185">Reference proteome</keyword>
<dbReference type="InterPro" id="IPR013767">
    <property type="entry name" value="PAS_fold"/>
</dbReference>
<dbReference type="PANTHER" id="PTHR43547:SF2">
    <property type="entry name" value="HYBRID SIGNAL TRANSDUCTION HISTIDINE KINASE C"/>
    <property type="match status" value="1"/>
</dbReference>
<dbReference type="SUPFAM" id="SSF55785">
    <property type="entry name" value="PYP-like sensor domain (PAS domain)"/>
    <property type="match status" value="2"/>
</dbReference>
<dbReference type="PROSITE" id="PS50113">
    <property type="entry name" value="PAC"/>
    <property type="match status" value="1"/>
</dbReference>
<dbReference type="Pfam" id="PF00989">
    <property type="entry name" value="PAS"/>
    <property type="match status" value="1"/>
</dbReference>
<dbReference type="InterPro" id="IPR036097">
    <property type="entry name" value="HisK_dim/P_sf"/>
</dbReference>
<dbReference type="Proteomes" id="UP000563151">
    <property type="component" value="Unassembled WGS sequence"/>
</dbReference>
<dbReference type="InterPro" id="IPR000700">
    <property type="entry name" value="PAS-assoc_C"/>
</dbReference>
<accession>A0A923EB28</accession>
<protein>
    <recommendedName>
        <fullName evidence="3">histidine kinase</fullName>
        <ecNumber evidence="3">2.7.13.3</ecNumber>
    </recommendedName>
</protein>
<evidence type="ECO:0000256" key="6">
    <source>
        <dbReference type="ARBA" id="ARBA00022777"/>
    </source>
</evidence>
<comment type="subcellular location">
    <subcellularLocation>
        <location evidence="2">Membrane</location>
    </subcellularLocation>
</comment>
<dbReference type="Gene3D" id="1.10.287.130">
    <property type="match status" value="1"/>
</dbReference>
<dbReference type="Pfam" id="PF02518">
    <property type="entry name" value="HATPase_c"/>
    <property type="match status" value="1"/>
</dbReference>
<dbReference type="PROSITE" id="PS50109">
    <property type="entry name" value="HIS_KIN"/>
    <property type="match status" value="1"/>
</dbReference>
<comment type="caution">
    <text evidence="11">The sequence shown here is derived from an EMBL/GenBank/DDBJ whole genome shotgun (WGS) entry which is preliminary data.</text>
</comment>
<dbReference type="SUPFAM" id="SSF55874">
    <property type="entry name" value="ATPase domain of HSP90 chaperone/DNA topoisomerase II/histidine kinase"/>
    <property type="match status" value="1"/>
</dbReference>
<dbReference type="InterPro" id="IPR036890">
    <property type="entry name" value="HATPase_C_sf"/>
</dbReference>
<proteinExistence type="predicted"/>
<comment type="catalytic activity">
    <reaction evidence="1">
        <text>ATP + protein L-histidine = ADP + protein N-phospho-L-histidine.</text>
        <dbReference type="EC" id="2.7.13.3"/>
    </reaction>
</comment>
<dbReference type="AlphaFoldDB" id="A0A923EB28"/>
<dbReference type="InterPro" id="IPR004358">
    <property type="entry name" value="Sig_transdc_His_kin-like_C"/>
</dbReference>